<feature type="compositionally biased region" description="Low complexity" evidence="7">
    <location>
        <begin position="877"/>
        <end position="889"/>
    </location>
</feature>
<sequence>MAHQSPMISIPKKGTDEVDWTTPIRNLIAQSYGESPDNYAAECAALQRCRQDAVRGAGSDITARDLLYKYFGQLELLELRFSEIRVNFPWRDAFTNKLITQTSIAYEKASILFQIAATHSSIAIAQSRSDPEGVKRAFYYLRTCAGMLNYINENFLHAPSTDLSRDVVKFLVNIILAQATEVFFEKCVDEKKGSALVSKVASQGASMYASLNEEVKEFMGKGIFDRNWVSLLQIKAKYFGSLAQYHRALADDAAGKHGDALVRFTQAETLAKEANRLATSFNSMFVSTMSPTLPPDAGTSIQDRTKAHMVICTDKKNDAQRENDLIYNAVLTAPEALPVIDKVAVATPIHIHDVYGAPEVQKTIGQDIFIRLVPLSVHESASVYSEEKAKLVRGEVERADATEGEARSAIDGLGIKESLVRFKAMAEGEVEGSEEVPVEVRRWKEDISVIEEREGVDSLMAQLNNLKANVQRELEGVTRDLDVETRDCETMRVKYEHLWSQAPSATLTKTLRADLKSHYAALEAAGASDQQVVNLWTAVRGDINLLRSPQLEDLFRAEAGSSTNNNLLDLDVGNEADDARERAKIGSYVEQVESALKRLNLISRERSEVIRDLKDKIQNDDVSHLLLLNRRNTGVEPAIFAKELEKFKPYQQRLTATIHHQEVAIQELSGLWKSLKDLAGRGPGARKWEEREKRKKDTVKRFSRARDVYMEVRDGLAKGLQFYTELTGLTVKLRENARAYISDRKAERDALVAKLELEKKLSAPSHAPAKPPLPPPPSKSGLDASFASLSLGDAPPAQTPPPQPWQSAASPYSQQYGQQQQQQQPSQPAQSPGAGQYSPSPYQYNTQPGPPPPPPSHQHQYSGSFNSLPPPPPPPQQQQQQQPQRQSSYLPPPPPRPVTQSSYTPSAPASDPYASLAMFNATPSAPPPPPPAGGGASGASGAYAGSPPPPPPPQQQRQYYYAPPQPSPGQGGYQGYGEQPQRQAPPQQGQQGQQQQQQQYGAFPPPPPPQQQQQYGYQQQQPYGYGGPQYGQRN</sequence>
<dbReference type="Gene3D" id="1.20.140.50">
    <property type="entry name" value="alix/aip1 like domains"/>
    <property type="match status" value="1"/>
</dbReference>
<dbReference type="OrthoDB" id="2141925at2759"/>
<keyword evidence="10" id="KW-1185">Reference proteome</keyword>
<dbReference type="Pfam" id="PF03097">
    <property type="entry name" value="BRO1"/>
    <property type="match status" value="1"/>
</dbReference>
<organism evidence="9 10">
    <name type="scientific">Ephemerocybe angulata</name>
    <dbReference type="NCBI Taxonomy" id="980116"/>
    <lineage>
        <taxon>Eukaryota</taxon>
        <taxon>Fungi</taxon>
        <taxon>Dikarya</taxon>
        <taxon>Basidiomycota</taxon>
        <taxon>Agaricomycotina</taxon>
        <taxon>Agaricomycetes</taxon>
        <taxon>Agaricomycetidae</taxon>
        <taxon>Agaricales</taxon>
        <taxon>Agaricineae</taxon>
        <taxon>Psathyrellaceae</taxon>
        <taxon>Ephemerocybe</taxon>
    </lineage>
</organism>
<dbReference type="PANTHER" id="PTHR23030">
    <property type="entry name" value="PCD6 INTERACTING PROTEIN-RELATED"/>
    <property type="match status" value="1"/>
</dbReference>
<feature type="coiled-coil region" evidence="6">
    <location>
        <begin position="449"/>
        <end position="487"/>
    </location>
</feature>
<name>A0A8H5AYV0_9AGAR</name>
<feature type="compositionally biased region" description="Pro residues" evidence="7">
    <location>
        <begin position="769"/>
        <end position="778"/>
    </location>
</feature>
<feature type="compositionally biased region" description="Low complexity" evidence="7">
    <location>
        <begin position="1011"/>
        <end position="1023"/>
    </location>
</feature>
<feature type="compositionally biased region" description="Low complexity" evidence="7">
    <location>
        <begin position="976"/>
        <end position="1002"/>
    </location>
</feature>
<feature type="compositionally biased region" description="Low complexity" evidence="7">
    <location>
        <begin position="805"/>
        <end position="836"/>
    </location>
</feature>
<evidence type="ECO:0000313" key="10">
    <source>
        <dbReference type="Proteomes" id="UP000541558"/>
    </source>
</evidence>
<feature type="compositionally biased region" description="Gly residues" evidence="7">
    <location>
        <begin position="1024"/>
        <end position="1034"/>
    </location>
</feature>
<evidence type="ECO:0000256" key="4">
    <source>
        <dbReference type="ARBA" id="ARBA00022753"/>
    </source>
</evidence>
<dbReference type="InterPro" id="IPR038499">
    <property type="entry name" value="BRO1_sf"/>
</dbReference>
<dbReference type="CDD" id="cd09242">
    <property type="entry name" value="BRO1_ScBro1_like"/>
    <property type="match status" value="1"/>
</dbReference>
<dbReference type="PROSITE" id="PS51180">
    <property type="entry name" value="BRO1"/>
    <property type="match status" value="1"/>
</dbReference>
<evidence type="ECO:0000256" key="1">
    <source>
        <dbReference type="ARBA" id="ARBA00004177"/>
    </source>
</evidence>
<gene>
    <name evidence="9" type="ORF">D9611_008614</name>
</gene>
<evidence type="ECO:0000256" key="5">
    <source>
        <dbReference type="ARBA" id="ARBA00041284"/>
    </source>
</evidence>
<dbReference type="GO" id="GO:0043328">
    <property type="term" value="P:protein transport to vacuole involved in ubiquitin-dependent protein catabolic process via the multivesicular body sorting pathway"/>
    <property type="evidence" value="ECO:0007669"/>
    <property type="project" value="TreeGrafter"/>
</dbReference>
<evidence type="ECO:0000256" key="6">
    <source>
        <dbReference type="SAM" id="Coils"/>
    </source>
</evidence>
<dbReference type="SMART" id="SM01041">
    <property type="entry name" value="BRO1"/>
    <property type="match status" value="1"/>
</dbReference>
<comment type="subcellular location">
    <subcellularLocation>
        <location evidence="2">Cytoplasm</location>
    </subcellularLocation>
    <subcellularLocation>
        <location evidence="1">Endosome</location>
    </subcellularLocation>
</comment>
<keyword evidence="3" id="KW-0963">Cytoplasm</keyword>
<dbReference type="EMBL" id="JAACJK010000224">
    <property type="protein sequence ID" value="KAF5313472.1"/>
    <property type="molecule type" value="Genomic_DNA"/>
</dbReference>
<dbReference type="Pfam" id="PF13949">
    <property type="entry name" value="ALIX_LYPXL_bnd"/>
    <property type="match status" value="1"/>
</dbReference>
<feature type="compositionally biased region" description="Polar residues" evidence="7">
    <location>
        <begin position="857"/>
        <end position="867"/>
    </location>
</feature>
<feature type="domain" description="BRO1" evidence="8">
    <location>
        <begin position="6"/>
        <end position="406"/>
    </location>
</feature>
<dbReference type="Gene3D" id="1.20.120.560">
    <property type="entry name" value="alix/aip1 in complex with the ypdl late domain"/>
    <property type="match status" value="1"/>
</dbReference>
<keyword evidence="4" id="KW-0967">Endosome</keyword>
<dbReference type="Proteomes" id="UP000541558">
    <property type="component" value="Unassembled WGS sequence"/>
</dbReference>
<dbReference type="InterPro" id="IPR025304">
    <property type="entry name" value="ALIX_V_dom"/>
</dbReference>
<evidence type="ECO:0000256" key="7">
    <source>
        <dbReference type="SAM" id="MobiDB-lite"/>
    </source>
</evidence>
<evidence type="ECO:0000256" key="2">
    <source>
        <dbReference type="ARBA" id="ARBA00004496"/>
    </source>
</evidence>
<feature type="region of interest" description="Disordered" evidence="7">
    <location>
        <begin position="762"/>
        <end position="1034"/>
    </location>
</feature>
<dbReference type="Gene3D" id="1.25.40.280">
    <property type="entry name" value="alix/aip1 like domains"/>
    <property type="match status" value="1"/>
</dbReference>
<accession>A0A8H5AYV0</accession>
<comment type="caution">
    <text evidence="9">The sequence shown here is derived from an EMBL/GenBank/DDBJ whole genome shotgun (WGS) entry which is preliminary data.</text>
</comment>
<evidence type="ECO:0000256" key="3">
    <source>
        <dbReference type="ARBA" id="ARBA00022490"/>
    </source>
</evidence>
<protein>
    <recommendedName>
        <fullName evidence="5">BRO domain-containing protein 1</fullName>
    </recommendedName>
</protein>
<keyword evidence="6" id="KW-0175">Coiled coil</keyword>
<dbReference type="PANTHER" id="PTHR23030:SF30">
    <property type="entry name" value="TYROSINE-PROTEIN PHOSPHATASE NON-RECEPTOR TYPE 23"/>
    <property type="match status" value="1"/>
</dbReference>
<dbReference type="GO" id="GO:0005768">
    <property type="term" value="C:endosome"/>
    <property type="evidence" value="ECO:0007669"/>
    <property type="project" value="UniProtKB-SubCell"/>
</dbReference>
<dbReference type="CDD" id="cd09237">
    <property type="entry name" value="V_ScBro1_like"/>
    <property type="match status" value="1"/>
</dbReference>
<dbReference type="AlphaFoldDB" id="A0A8H5AYV0"/>
<evidence type="ECO:0000313" key="9">
    <source>
        <dbReference type="EMBL" id="KAF5313472.1"/>
    </source>
</evidence>
<reference evidence="9 10" key="1">
    <citation type="journal article" date="2020" name="ISME J.">
        <title>Uncovering the hidden diversity of litter-decomposition mechanisms in mushroom-forming fungi.</title>
        <authorList>
            <person name="Floudas D."/>
            <person name="Bentzer J."/>
            <person name="Ahren D."/>
            <person name="Johansson T."/>
            <person name="Persson P."/>
            <person name="Tunlid A."/>
        </authorList>
    </citation>
    <scope>NUCLEOTIDE SEQUENCE [LARGE SCALE GENOMIC DNA]</scope>
    <source>
        <strain evidence="9 10">CBS 175.51</strain>
    </source>
</reference>
<feature type="compositionally biased region" description="Polar residues" evidence="7">
    <location>
        <begin position="898"/>
        <end position="907"/>
    </location>
</feature>
<evidence type="ECO:0000259" key="8">
    <source>
        <dbReference type="PROSITE" id="PS51180"/>
    </source>
</evidence>
<proteinExistence type="predicted"/>
<dbReference type="InterPro" id="IPR004328">
    <property type="entry name" value="BRO1_dom"/>
</dbReference>
<feature type="compositionally biased region" description="Polar residues" evidence="7">
    <location>
        <begin position="837"/>
        <end position="847"/>
    </location>
</feature>